<dbReference type="InterPro" id="IPR012727">
    <property type="entry name" value="Gly_oxidase_ThiO"/>
</dbReference>
<dbReference type="SUPFAM" id="SSF51905">
    <property type="entry name" value="FAD/NAD(P)-binding domain"/>
    <property type="match status" value="1"/>
</dbReference>
<evidence type="ECO:0000256" key="3">
    <source>
        <dbReference type="ARBA" id="ARBA00023002"/>
    </source>
</evidence>
<evidence type="ECO:0000313" key="9">
    <source>
        <dbReference type="Proteomes" id="UP001589810"/>
    </source>
</evidence>
<evidence type="ECO:0000259" key="7">
    <source>
        <dbReference type="Pfam" id="PF01266"/>
    </source>
</evidence>
<keyword evidence="3 8" id="KW-0560">Oxidoreductase</keyword>
<dbReference type="EC" id="1.4.3.19" evidence="5"/>
<proteinExistence type="predicted"/>
<dbReference type="InterPro" id="IPR036188">
    <property type="entry name" value="FAD/NAD-bd_sf"/>
</dbReference>
<gene>
    <name evidence="8" type="primary">thiO</name>
    <name evidence="8" type="ORF">ACFFH7_35440</name>
</gene>
<evidence type="ECO:0000256" key="6">
    <source>
        <dbReference type="SAM" id="MobiDB-lite"/>
    </source>
</evidence>
<accession>A0ABV6N2M6</accession>
<feature type="region of interest" description="Disordered" evidence="6">
    <location>
        <begin position="347"/>
        <end position="367"/>
    </location>
</feature>
<dbReference type="EMBL" id="JBHLUD010000013">
    <property type="protein sequence ID" value="MFC0546849.1"/>
    <property type="molecule type" value="Genomic_DNA"/>
</dbReference>
<dbReference type="Gene3D" id="3.30.9.10">
    <property type="entry name" value="D-Amino Acid Oxidase, subunit A, domain 2"/>
    <property type="match status" value="1"/>
</dbReference>
<evidence type="ECO:0000256" key="4">
    <source>
        <dbReference type="ARBA" id="ARBA00049872"/>
    </source>
</evidence>
<feature type="domain" description="FAD dependent oxidoreductase" evidence="7">
    <location>
        <begin position="2"/>
        <end position="341"/>
    </location>
</feature>
<dbReference type="Gene3D" id="3.50.50.60">
    <property type="entry name" value="FAD/NAD(P)-binding domain"/>
    <property type="match status" value="1"/>
</dbReference>
<dbReference type="PANTHER" id="PTHR13847">
    <property type="entry name" value="SARCOSINE DEHYDROGENASE-RELATED"/>
    <property type="match status" value="1"/>
</dbReference>
<evidence type="ECO:0000313" key="8">
    <source>
        <dbReference type="EMBL" id="MFC0546849.1"/>
    </source>
</evidence>
<dbReference type="InterPro" id="IPR006076">
    <property type="entry name" value="FAD-dep_OxRdtase"/>
</dbReference>
<dbReference type="PANTHER" id="PTHR13847:SF289">
    <property type="entry name" value="GLYCINE OXIDASE"/>
    <property type="match status" value="1"/>
</dbReference>
<sequence length="367" mass="37793">MKVAVVGGGVVGLSVAWAASEAGHQVQLIDAAPGSGASWVAGGMLAPVTEAWPGEEHVLALGSASLDRWPEFAARLEKDGGLRREGTLVVAVDAADRAELDGVADFLARLGRAVERVTAREARRLEPSLGTSVRNGLLVPGDLAVDNRVLLSSLRKAAVDAGMRPVAVAATKVSAGEVLLANGSTVECDAVVLAAGAWSGGLYEGLAKVIRPVKGEVLRLKARDGALDPPKRTVRALVEGRQVYLVPRDGRGLVLGATQYEAGFDTEVTVGGVRDLLRDAERVLPGIGEYAVLECAAGLRPGSPDNLPLLGWLEPGVLAATGHHRNGILLAPITAEAVVDLLAGREPPEPARAADPGRLLAVTNGGG</sequence>
<evidence type="ECO:0000256" key="5">
    <source>
        <dbReference type="ARBA" id="ARBA00050018"/>
    </source>
</evidence>
<evidence type="ECO:0000256" key="2">
    <source>
        <dbReference type="ARBA" id="ARBA00022977"/>
    </source>
</evidence>
<dbReference type="GO" id="GO:0043799">
    <property type="term" value="F:glycine oxidase activity"/>
    <property type="evidence" value="ECO:0007669"/>
    <property type="project" value="UniProtKB-EC"/>
</dbReference>
<comment type="catalytic activity">
    <reaction evidence="4">
        <text>glycine + O2 + H2O = glyoxylate + H2O2 + NH4(+)</text>
        <dbReference type="Rhea" id="RHEA:11532"/>
        <dbReference type="ChEBI" id="CHEBI:15377"/>
        <dbReference type="ChEBI" id="CHEBI:15379"/>
        <dbReference type="ChEBI" id="CHEBI:16240"/>
        <dbReference type="ChEBI" id="CHEBI:28938"/>
        <dbReference type="ChEBI" id="CHEBI:36655"/>
        <dbReference type="ChEBI" id="CHEBI:57305"/>
        <dbReference type="EC" id="1.4.3.19"/>
    </reaction>
</comment>
<comment type="pathway">
    <text evidence="1">Cofactor biosynthesis; thiamine diphosphate biosynthesis.</text>
</comment>
<dbReference type="SUPFAM" id="SSF54373">
    <property type="entry name" value="FAD-linked reductases, C-terminal domain"/>
    <property type="match status" value="1"/>
</dbReference>
<dbReference type="Pfam" id="PF01266">
    <property type="entry name" value="DAO"/>
    <property type="match status" value="1"/>
</dbReference>
<protein>
    <recommendedName>
        <fullName evidence="5">glycine oxidase</fullName>
        <ecNumber evidence="5">1.4.3.19</ecNumber>
    </recommendedName>
</protein>
<name>A0ABV6N2M6_9PSEU</name>
<comment type="caution">
    <text evidence="8">The sequence shown here is derived from an EMBL/GenBank/DDBJ whole genome shotgun (WGS) entry which is preliminary data.</text>
</comment>
<keyword evidence="9" id="KW-1185">Reference proteome</keyword>
<keyword evidence="2" id="KW-0784">Thiamine biosynthesis</keyword>
<organism evidence="8 9">
    <name type="scientific">Kutzneria chonburiensis</name>
    <dbReference type="NCBI Taxonomy" id="1483604"/>
    <lineage>
        <taxon>Bacteria</taxon>
        <taxon>Bacillati</taxon>
        <taxon>Actinomycetota</taxon>
        <taxon>Actinomycetes</taxon>
        <taxon>Pseudonocardiales</taxon>
        <taxon>Pseudonocardiaceae</taxon>
        <taxon>Kutzneria</taxon>
    </lineage>
</organism>
<dbReference type="RefSeq" id="WP_379794426.1">
    <property type="nucleotide sequence ID" value="NZ_JBHLUD010000013.1"/>
</dbReference>
<reference evidence="8 9" key="1">
    <citation type="submission" date="2024-09" db="EMBL/GenBank/DDBJ databases">
        <authorList>
            <person name="Sun Q."/>
            <person name="Mori K."/>
        </authorList>
    </citation>
    <scope>NUCLEOTIDE SEQUENCE [LARGE SCALE GENOMIC DNA]</scope>
    <source>
        <strain evidence="8 9">TBRC 1432</strain>
    </source>
</reference>
<dbReference type="NCBIfam" id="TIGR02352">
    <property type="entry name" value="thiamin_ThiO"/>
    <property type="match status" value="1"/>
</dbReference>
<dbReference type="Proteomes" id="UP001589810">
    <property type="component" value="Unassembled WGS sequence"/>
</dbReference>
<evidence type="ECO:0000256" key="1">
    <source>
        <dbReference type="ARBA" id="ARBA00004948"/>
    </source>
</evidence>